<dbReference type="Proteomes" id="UP000032180">
    <property type="component" value="Chromosome 7"/>
</dbReference>
<dbReference type="InterPro" id="IPR019787">
    <property type="entry name" value="Znf_PHD-finger"/>
</dbReference>
<feature type="compositionally biased region" description="Polar residues" evidence="5">
    <location>
        <begin position="652"/>
        <end position="672"/>
    </location>
</feature>
<feature type="compositionally biased region" description="Acidic residues" evidence="5">
    <location>
        <begin position="231"/>
        <end position="253"/>
    </location>
</feature>
<keyword evidence="3" id="KW-0862">Zinc</keyword>
<dbReference type="AlphaFoldDB" id="A0A0D9X370"/>
<feature type="compositionally biased region" description="Basic residues" evidence="5">
    <location>
        <begin position="257"/>
        <end position="266"/>
    </location>
</feature>
<feature type="compositionally biased region" description="Acidic residues" evidence="5">
    <location>
        <begin position="126"/>
        <end position="174"/>
    </location>
</feature>
<feature type="compositionally biased region" description="Low complexity" evidence="5">
    <location>
        <begin position="324"/>
        <end position="334"/>
    </location>
</feature>
<keyword evidence="1" id="KW-0479">Metal-binding</keyword>
<evidence type="ECO:0000313" key="8">
    <source>
        <dbReference type="EnsemblPlants" id="LPERR07G23890.1"/>
    </source>
</evidence>
<dbReference type="InterPro" id="IPR017907">
    <property type="entry name" value="Znf_RING_CS"/>
</dbReference>
<feature type="region of interest" description="Disordered" evidence="5">
    <location>
        <begin position="652"/>
        <end position="685"/>
    </location>
</feature>
<sequence length="806" mass="90753">MGTGGGRVVLDGGGRRRRKLEEEEDDEYVADDDEEDDEEEEYQQSAATAEEEEEEEGGDDEAEPEDESDADFVGDEEEEEELDDLEDEDDLEVEAPRPKRPLPRPRPPKVLRKGKPQGSRRRRLEEDDDDYEEGEEEDADFDPDVDEEEEEEEVEEEEDDEEEEYEEDDDDSDDFAPIRARKTSTKNHVAKRKPAAGRKKKKRKGSRVSKAKKPKKAVSGRPRRKKRWATDDEEEEEEDDADFIVEDDQEEEEENHRPKKKAKAARKPRDVMPEPDVEPSAWPAVESDTSDFEFVTSDEEAGEKEAPAPEPAKIKAKKGRKRWGSGSESSSDSDYVISEQELKDLEVSMPQESALQSPITPPRRTFLTRRMGEKGKEPEEAWKQTCGICLSEEQRATIQGVLNCCSHYFCFACIMEWSKVESRCPLCKRRFTTITKSSMADLGLGSRKAVIRVEKRDQVYQPTEEEMRRWLDPYENVVCIECNCGGDDNLMLLCDICDSSAHTYCVGLGRQVPEGNWYCGGCRSGGEGPSSVQTQDRVAHCRESNTNPANSTSGSFGSATPSGVFQRPPPISTQPSPQGFDLNLSPRETPDEDKREESHVSADAASTPTGRHATLDRRRAFNRRIRILLFRPRGATNGWQNPIQLDRTIPESEQNVQSTCTPTEVNPSCSRDNSMQNQQSSSSFVQPARGLIERTYGGGSDFQQTEGAKEQLIPIVKRNIKLIYAQSPLDQSDFKNVARRATHTILALFGIAHNEDFVVTTPHPLPSHCNHACDGQEPTFLMRTCCSSCFNSFVGGVVSYIAKMLT</sequence>
<dbReference type="STRING" id="77586.A0A0D9X370"/>
<feature type="region of interest" description="Disordered" evidence="5">
    <location>
        <begin position="1"/>
        <end position="336"/>
    </location>
</feature>
<keyword evidence="2 4" id="KW-0863">Zinc-finger</keyword>
<dbReference type="GO" id="GO:0008270">
    <property type="term" value="F:zinc ion binding"/>
    <property type="evidence" value="ECO:0007669"/>
    <property type="project" value="UniProtKB-KW"/>
</dbReference>
<evidence type="ECO:0000313" key="9">
    <source>
        <dbReference type="Proteomes" id="UP000032180"/>
    </source>
</evidence>
<dbReference type="InterPro" id="IPR001841">
    <property type="entry name" value="Znf_RING"/>
</dbReference>
<feature type="compositionally biased region" description="Low complexity" evidence="5">
    <location>
        <begin position="673"/>
        <end position="683"/>
    </location>
</feature>
<evidence type="ECO:0000256" key="1">
    <source>
        <dbReference type="ARBA" id="ARBA00022723"/>
    </source>
</evidence>
<evidence type="ECO:0000256" key="2">
    <source>
        <dbReference type="ARBA" id="ARBA00022771"/>
    </source>
</evidence>
<feature type="compositionally biased region" description="Basic residues" evidence="5">
    <location>
        <begin position="314"/>
        <end position="323"/>
    </location>
</feature>
<dbReference type="CDD" id="cd16574">
    <property type="entry name" value="RING-HC_Topors"/>
    <property type="match status" value="1"/>
</dbReference>
<evidence type="ECO:0008006" key="10">
    <source>
        <dbReference type="Google" id="ProtNLM"/>
    </source>
</evidence>
<dbReference type="PANTHER" id="PTHR47177:SF5">
    <property type="entry name" value="PHD AND RING FINGER DOMAIN-CONTAINING PROTEIN 1"/>
    <property type="match status" value="1"/>
</dbReference>
<dbReference type="SMART" id="SM00184">
    <property type="entry name" value="RING"/>
    <property type="match status" value="1"/>
</dbReference>
<evidence type="ECO:0000256" key="5">
    <source>
        <dbReference type="SAM" id="MobiDB-lite"/>
    </source>
</evidence>
<dbReference type="Pfam" id="PF00628">
    <property type="entry name" value="PHD"/>
    <property type="match status" value="1"/>
</dbReference>
<name>A0A0D9X370_9ORYZ</name>
<feature type="domain" description="RING-type" evidence="7">
    <location>
        <begin position="386"/>
        <end position="428"/>
    </location>
</feature>
<feature type="compositionally biased region" description="Acidic residues" evidence="5">
    <location>
        <begin position="288"/>
        <end position="302"/>
    </location>
</feature>
<dbReference type="SMART" id="SM00249">
    <property type="entry name" value="PHD"/>
    <property type="match status" value="1"/>
</dbReference>
<dbReference type="InterPro" id="IPR058746">
    <property type="entry name" value="Znf_RING-type_Topors"/>
</dbReference>
<dbReference type="EnsemblPlants" id="LPERR07G23890.1">
    <property type="protein sequence ID" value="LPERR07G23890.1"/>
    <property type="gene ID" value="LPERR07G23890"/>
</dbReference>
<dbReference type="InterPro" id="IPR013083">
    <property type="entry name" value="Znf_RING/FYVE/PHD"/>
</dbReference>
<feature type="compositionally biased region" description="Basic residues" evidence="5">
    <location>
        <begin position="98"/>
        <end position="122"/>
    </location>
</feature>
<evidence type="ECO:0000256" key="3">
    <source>
        <dbReference type="ARBA" id="ARBA00022833"/>
    </source>
</evidence>
<feature type="region of interest" description="Disordered" evidence="5">
    <location>
        <begin position="543"/>
        <end position="617"/>
    </location>
</feature>
<dbReference type="PANTHER" id="PTHR47177">
    <property type="entry name" value="F18C1.6 PROTEIN"/>
    <property type="match status" value="1"/>
</dbReference>
<feature type="compositionally biased region" description="Acidic residues" evidence="5">
    <location>
        <begin position="22"/>
        <end position="42"/>
    </location>
</feature>
<accession>A0A0D9X370</accession>
<dbReference type="PROSITE" id="PS50089">
    <property type="entry name" value="ZF_RING_2"/>
    <property type="match status" value="1"/>
</dbReference>
<evidence type="ECO:0000259" key="7">
    <source>
        <dbReference type="PROSITE" id="PS50089"/>
    </source>
</evidence>
<dbReference type="PROSITE" id="PS00518">
    <property type="entry name" value="ZF_RING_1"/>
    <property type="match status" value="1"/>
</dbReference>
<protein>
    <recommendedName>
        <fullName evidence="10">PHD-type domain-containing protein</fullName>
    </recommendedName>
</protein>
<organism evidence="8 9">
    <name type="scientific">Leersia perrieri</name>
    <dbReference type="NCBI Taxonomy" id="77586"/>
    <lineage>
        <taxon>Eukaryota</taxon>
        <taxon>Viridiplantae</taxon>
        <taxon>Streptophyta</taxon>
        <taxon>Embryophyta</taxon>
        <taxon>Tracheophyta</taxon>
        <taxon>Spermatophyta</taxon>
        <taxon>Magnoliopsida</taxon>
        <taxon>Liliopsida</taxon>
        <taxon>Poales</taxon>
        <taxon>Poaceae</taxon>
        <taxon>BOP clade</taxon>
        <taxon>Oryzoideae</taxon>
        <taxon>Oryzeae</taxon>
        <taxon>Oryzinae</taxon>
        <taxon>Leersia</taxon>
    </lineage>
</organism>
<reference evidence="8" key="3">
    <citation type="submission" date="2015-04" db="UniProtKB">
        <authorList>
            <consortium name="EnsemblPlants"/>
        </authorList>
    </citation>
    <scope>IDENTIFICATION</scope>
</reference>
<evidence type="ECO:0000259" key="6">
    <source>
        <dbReference type="PROSITE" id="PS50016"/>
    </source>
</evidence>
<dbReference type="PROSITE" id="PS50016">
    <property type="entry name" value="ZF_PHD_2"/>
    <property type="match status" value="1"/>
</dbReference>
<dbReference type="InterPro" id="IPR001965">
    <property type="entry name" value="Znf_PHD"/>
</dbReference>
<dbReference type="Gene3D" id="3.30.40.10">
    <property type="entry name" value="Zinc/RING finger domain, C3HC4 (zinc finger)"/>
    <property type="match status" value="2"/>
</dbReference>
<feature type="compositionally biased region" description="Basic and acidic residues" evidence="5">
    <location>
        <begin position="588"/>
        <end position="600"/>
    </location>
</feature>
<dbReference type="SUPFAM" id="SSF57903">
    <property type="entry name" value="FYVE/PHD zinc finger"/>
    <property type="match status" value="1"/>
</dbReference>
<proteinExistence type="predicted"/>
<feature type="domain" description="PHD-type" evidence="6">
    <location>
        <begin position="476"/>
        <end position="525"/>
    </location>
</feature>
<dbReference type="HOGENOM" id="CLU_009428_0_0_1"/>
<dbReference type="Gramene" id="LPERR07G23890.1">
    <property type="protein sequence ID" value="LPERR07G23890.1"/>
    <property type="gene ID" value="LPERR07G23890"/>
</dbReference>
<dbReference type="Pfam" id="PF13639">
    <property type="entry name" value="zf-RING_2"/>
    <property type="match status" value="1"/>
</dbReference>
<keyword evidence="9" id="KW-1185">Reference proteome</keyword>
<dbReference type="InterPro" id="IPR011011">
    <property type="entry name" value="Znf_FYVE_PHD"/>
</dbReference>
<evidence type="ECO:0000256" key="4">
    <source>
        <dbReference type="PROSITE-ProRule" id="PRU00175"/>
    </source>
</evidence>
<dbReference type="eggNOG" id="KOG4430">
    <property type="taxonomic scope" value="Eukaryota"/>
</dbReference>
<feature type="compositionally biased region" description="Polar residues" evidence="5">
    <location>
        <begin position="544"/>
        <end position="563"/>
    </location>
</feature>
<reference evidence="9" key="2">
    <citation type="submission" date="2013-12" db="EMBL/GenBank/DDBJ databases">
        <authorList>
            <person name="Yu Y."/>
            <person name="Lee S."/>
            <person name="de Baynast K."/>
            <person name="Wissotski M."/>
            <person name="Liu L."/>
            <person name="Talag J."/>
            <person name="Goicoechea J."/>
            <person name="Angelova A."/>
            <person name="Jetty R."/>
            <person name="Kudrna D."/>
            <person name="Golser W."/>
            <person name="Rivera L."/>
            <person name="Zhang J."/>
            <person name="Wing R."/>
        </authorList>
    </citation>
    <scope>NUCLEOTIDE SEQUENCE</scope>
</reference>
<dbReference type="SUPFAM" id="SSF57850">
    <property type="entry name" value="RING/U-box"/>
    <property type="match status" value="1"/>
</dbReference>
<feature type="compositionally biased region" description="Basic residues" evidence="5">
    <location>
        <begin position="179"/>
        <end position="227"/>
    </location>
</feature>
<feature type="compositionally biased region" description="Acidic residues" evidence="5">
    <location>
        <begin position="49"/>
        <end position="93"/>
    </location>
</feature>
<reference evidence="8 9" key="1">
    <citation type="submission" date="2012-08" db="EMBL/GenBank/DDBJ databases">
        <title>Oryza genome evolution.</title>
        <authorList>
            <person name="Wing R.A."/>
        </authorList>
    </citation>
    <scope>NUCLEOTIDE SEQUENCE</scope>
</reference>